<reference evidence="2 3" key="1">
    <citation type="submission" date="2021-07" db="EMBL/GenBank/DDBJ databases">
        <title>Isolation and characterization of bacteria from a gold mining with a capacity of golden bioaccumulation.</title>
        <authorList>
            <person name="Yang X.J."/>
        </authorList>
    </citation>
    <scope>NUCLEOTIDE SEQUENCE [LARGE SCALE GENOMIC DNA]</scope>
    <source>
        <strain evidence="2 3">Au29</strain>
    </source>
</reference>
<proteinExistence type="predicted"/>
<keyword evidence="3" id="KW-1185">Reference proteome</keyword>
<feature type="region of interest" description="Disordered" evidence="1">
    <location>
        <begin position="84"/>
        <end position="119"/>
    </location>
</feature>
<dbReference type="EMBL" id="CP080034">
    <property type="protein sequence ID" value="QYC12055.1"/>
    <property type="molecule type" value="Genomic_DNA"/>
</dbReference>
<evidence type="ECO:0000256" key="1">
    <source>
        <dbReference type="SAM" id="MobiDB-lite"/>
    </source>
</evidence>
<protein>
    <submittedName>
        <fullName evidence="2">Uncharacterized protein</fullName>
    </submittedName>
</protein>
<dbReference type="Proteomes" id="UP000824334">
    <property type="component" value="Chromosome"/>
</dbReference>
<evidence type="ECO:0000313" key="3">
    <source>
        <dbReference type="Proteomes" id="UP000824334"/>
    </source>
</evidence>
<name>A0ABX8TNL6_9CAUL</name>
<dbReference type="GeneID" id="94375404"/>
<accession>A0ABX8TNL6</accession>
<evidence type="ECO:0000313" key="2">
    <source>
        <dbReference type="EMBL" id="QYC12055.1"/>
    </source>
</evidence>
<organism evidence="2 3">
    <name type="scientific">Brevundimonas nasdae</name>
    <dbReference type="NCBI Taxonomy" id="172043"/>
    <lineage>
        <taxon>Bacteria</taxon>
        <taxon>Pseudomonadati</taxon>
        <taxon>Pseudomonadota</taxon>
        <taxon>Alphaproteobacteria</taxon>
        <taxon>Caulobacterales</taxon>
        <taxon>Caulobacteraceae</taxon>
        <taxon>Brevundimonas</taxon>
    </lineage>
</organism>
<sequence>MDRTEVVASVASDLHATEHAIDAAITQATTLIQSFIGARTALSLSPVAATASQAKAMETIAALAAARESIVACHAELQKDHRRMGYGTYNVGPGGKPDDWLDPKPRETKAELTHLRSVA</sequence>
<feature type="compositionally biased region" description="Basic and acidic residues" evidence="1">
    <location>
        <begin position="96"/>
        <end position="119"/>
    </location>
</feature>
<dbReference type="RefSeq" id="WP_201099437.1">
    <property type="nucleotide sequence ID" value="NZ_BAAAEE010000008.1"/>
</dbReference>
<gene>
    <name evidence="2" type="ORF">KWG56_09010</name>
</gene>